<evidence type="ECO:0000313" key="1">
    <source>
        <dbReference type="EMBL" id="PKA61684.1"/>
    </source>
</evidence>
<sequence>MLDEPEDDKSGNRIIALPRERLVVAPLEEYSDLRQDLRKEKQVDIPSRRRYLWEEHLLALTSSIKAPIRLPCAAKRKNGWTSIFLPPP</sequence>
<gene>
    <name evidence="1" type="ORF">AXF42_Ash018665</name>
</gene>
<evidence type="ECO:0000313" key="2">
    <source>
        <dbReference type="Proteomes" id="UP000236161"/>
    </source>
</evidence>
<dbReference type="Proteomes" id="UP000236161">
    <property type="component" value="Unassembled WGS sequence"/>
</dbReference>
<organism evidence="1 2">
    <name type="scientific">Apostasia shenzhenica</name>
    <dbReference type="NCBI Taxonomy" id="1088818"/>
    <lineage>
        <taxon>Eukaryota</taxon>
        <taxon>Viridiplantae</taxon>
        <taxon>Streptophyta</taxon>
        <taxon>Embryophyta</taxon>
        <taxon>Tracheophyta</taxon>
        <taxon>Spermatophyta</taxon>
        <taxon>Magnoliopsida</taxon>
        <taxon>Liliopsida</taxon>
        <taxon>Asparagales</taxon>
        <taxon>Orchidaceae</taxon>
        <taxon>Apostasioideae</taxon>
        <taxon>Apostasia</taxon>
    </lineage>
</organism>
<keyword evidence="2" id="KW-1185">Reference proteome</keyword>
<reference evidence="1 2" key="1">
    <citation type="journal article" date="2017" name="Nature">
        <title>The Apostasia genome and the evolution of orchids.</title>
        <authorList>
            <person name="Zhang G.Q."/>
            <person name="Liu K.W."/>
            <person name="Li Z."/>
            <person name="Lohaus R."/>
            <person name="Hsiao Y.Y."/>
            <person name="Niu S.C."/>
            <person name="Wang J.Y."/>
            <person name="Lin Y.C."/>
            <person name="Xu Q."/>
            <person name="Chen L.J."/>
            <person name="Yoshida K."/>
            <person name="Fujiwara S."/>
            <person name="Wang Z.W."/>
            <person name="Zhang Y.Q."/>
            <person name="Mitsuda N."/>
            <person name="Wang M."/>
            <person name="Liu G.H."/>
            <person name="Pecoraro L."/>
            <person name="Huang H.X."/>
            <person name="Xiao X.J."/>
            <person name="Lin M."/>
            <person name="Wu X.Y."/>
            <person name="Wu W.L."/>
            <person name="Chen Y.Y."/>
            <person name="Chang S.B."/>
            <person name="Sakamoto S."/>
            <person name="Ohme-Takagi M."/>
            <person name="Yagi M."/>
            <person name="Zeng S.J."/>
            <person name="Shen C.Y."/>
            <person name="Yeh C.M."/>
            <person name="Luo Y.B."/>
            <person name="Tsai W.C."/>
            <person name="Van de Peer Y."/>
            <person name="Liu Z.J."/>
        </authorList>
    </citation>
    <scope>NUCLEOTIDE SEQUENCE [LARGE SCALE GENOMIC DNA]</scope>
    <source>
        <strain evidence="2">cv. Shenzhen</strain>
        <tissue evidence="1">Stem</tissue>
    </source>
</reference>
<accession>A0A2I0B1N5</accession>
<dbReference type="EMBL" id="KZ451927">
    <property type="protein sequence ID" value="PKA61684.1"/>
    <property type="molecule type" value="Genomic_DNA"/>
</dbReference>
<dbReference type="AlphaFoldDB" id="A0A2I0B1N5"/>
<proteinExistence type="predicted"/>
<name>A0A2I0B1N5_9ASPA</name>
<protein>
    <submittedName>
        <fullName evidence="1">Uncharacterized protein</fullName>
    </submittedName>
</protein>